<feature type="binding site" evidence="3">
    <location>
        <position position="308"/>
    </location>
    <ligand>
        <name>Zn(2+)</name>
        <dbReference type="ChEBI" id="CHEBI:29105"/>
        <label>1</label>
    </ligand>
</feature>
<feature type="binding site" evidence="3">
    <location>
        <position position="144"/>
    </location>
    <ligand>
        <name>Zn(2+)</name>
        <dbReference type="ChEBI" id="CHEBI:29105"/>
        <label>2</label>
    </ligand>
</feature>
<dbReference type="GO" id="GO:0044205">
    <property type="term" value="P:'de novo' UMP biosynthetic process"/>
    <property type="evidence" value="ECO:0007669"/>
    <property type="project" value="UniProtKB-UniRule"/>
</dbReference>
<evidence type="ECO:0000256" key="1">
    <source>
        <dbReference type="ARBA" id="ARBA00022723"/>
    </source>
</evidence>
<comment type="function">
    <text evidence="3">Catalyzes the reversible cyclization of carbamoyl aspartate to dihydroorotate.</text>
</comment>
<dbReference type="Pfam" id="PF01979">
    <property type="entry name" value="Amidohydro_1"/>
    <property type="match status" value="1"/>
</dbReference>
<evidence type="ECO:0000259" key="4">
    <source>
        <dbReference type="Pfam" id="PF01979"/>
    </source>
</evidence>
<dbReference type="GO" id="GO:0005737">
    <property type="term" value="C:cytoplasm"/>
    <property type="evidence" value="ECO:0007669"/>
    <property type="project" value="TreeGrafter"/>
</dbReference>
<feature type="binding site" evidence="3">
    <location>
        <position position="144"/>
    </location>
    <ligand>
        <name>Zn(2+)</name>
        <dbReference type="ChEBI" id="CHEBI:29105"/>
        <label>1</label>
    </ligand>
</feature>
<reference evidence="5" key="1">
    <citation type="submission" date="2020-07" db="EMBL/GenBank/DDBJ databases">
        <title>Huge and variable diversity of episymbiotic CPR bacteria and DPANN archaea in groundwater ecosystems.</title>
        <authorList>
            <person name="He C.Y."/>
            <person name="Keren R."/>
            <person name="Whittaker M."/>
            <person name="Farag I.F."/>
            <person name="Doudna J."/>
            <person name="Cate J.H.D."/>
            <person name="Banfield J.F."/>
        </authorList>
    </citation>
    <scope>NUCLEOTIDE SEQUENCE</scope>
    <source>
        <strain evidence="5">NC_groundwater_1296_Ag_S-0.2um_52_80</strain>
    </source>
</reference>
<gene>
    <name evidence="3" type="primary">pyrC</name>
    <name evidence="5" type="ORF">HY544_03775</name>
</gene>
<dbReference type="AlphaFoldDB" id="A0A8T3YMT5"/>
<comment type="cofactor">
    <cofactor evidence="3">
        <name>Zn(2+)</name>
        <dbReference type="ChEBI" id="CHEBI:29105"/>
    </cofactor>
    <text evidence="3">Binds 2 Zn(2+) ions per subunit.</text>
</comment>
<feature type="binding site" evidence="3">
    <location>
        <position position="312"/>
    </location>
    <ligand>
        <name>substrate</name>
    </ligand>
</feature>
<name>A0A8T3YMT5_9ARCH</name>
<dbReference type="CDD" id="cd01318">
    <property type="entry name" value="DHOase_IIb"/>
    <property type="match status" value="1"/>
</dbReference>
<accession>A0A8T3YMT5</accession>
<dbReference type="Gene3D" id="2.30.40.10">
    <property type="entry name" value="Urease, subunit C, domain 1"/>
    <property type="match status" value="1"/>
</dbReference>
<evidence type="ECO:0000256" key="3">
    <source>
        <dbReference type="HAMAP-Rule" id="MF_00220"/>
    </source>
</evidence>
<dbReference type="SUPFAM" id="SSF51556">
    <property type="entry name" value="Metallo-dependent hydrolases"/>
    <property type="match status" value="1"/>
</dbReference>
<dbReference type="GO" id="GO:0008270">
    <property type="term" value="F:zinc ion binding"/>
    <property type="evidence" value="ECO:0007669"/>
    <property type="project" value="UniProtKB-UniRule"/>
</dbReference>
<dbReference type="PANTHER" id="PTHR43668:SF4">
    <property type="entry name" value="ALLANTOINASE"/>
    <property type="match status" value="1"/>
</dbReference>
<feature type="domain" description="Amidohydrolase-related" evidence="4">
    <location>
        <begin position="49"/>
        <end position="423"/>
    </location>
</feature>
<feature type="modified residue" description="N6-carboxylysine" evidence="3">
    <location>
        <position position="144"/>
    </location>
</feature>
<dbReference type="InterPro" id="IPR011059">
    <property type="entry name" value="Metal-dep_hydrolase_composite"/>
</dbReference>
<keyword evidence="2 3" id="KW-0378">Hydrolase</keyword>
<dbReference type="InterPro" id="IPR006680">
    <property type="entry name" value="Amidohydro-rel"/>
</dbReference>
<dbReference type="HAMAP" id="MF_00220_A">
    <property type="entry name" value="PyrC_classI_A"/>
    <property type="match status" value="1"/>
</dbReference>
<dbReference type="GO" id="GO:0004151">
    <property type="term" value="F:dihydroorotase activity"/>
    <property type="evidence" value="ECO:0007669"/>
    <property type="project" value="UniProtKB-UniRule"/>
</dbReference>
<dbReference type="Proteomes" id="UP000732298">
    <property type="component" value="Unassembled WGS sequence"/>
</dbReference>
<dbReference type="GO" id="GO:0004038">
    <property type="term" value="F:allantoinase activity"/>
    <property type="evidence" value="ECO:0007669"/>
    <property type="project" value="TreeGrafter"/>
</dbReference>
<evidence type="ECO:0000313" key="6">
    <source>
        <dbReference type="Proteomes" id="UP000732298"/>
    </source>
</evidence>
<feature type="binding site" evidence="3">
    <location>
        <position position="58"/>
    </location>
    <ligand>
        <name>Zn(2+)</name>
        <dbReference type="ChEBI" id="CHEBI:29105"/>
        <label>1</label>
    </ligand>
</feature>
<keyword evidence="3" id="KW-0665">Pyrimidine biosynthesis</keyword>
<proteinExistence type="inferred from homology"/>
<organism evidence="5 6">
    <name type="scientific">Candidatus Iainarchaeum sp</name>
    <dbReference type="NCBI Taxonomy" id="3101447"/>
    <lineage>
        <taxon>Archaea</taxon>
        <taxon>Candidatus Iainarchaeota</taxon>
        <taxon>Candidatus Iainarchaeia</taxon>
        <taxon>Candidatus Iainarchaeales</taxon>
        <taxon>Candidatus Iainarchaeaceae</taxon>
        <taxon>Candidatus Iainarchaeum</taxon>
    </lineage>
</organism>
<comment type="similarity">
    <text evidence="3">Belongs to the metallo-dependent hydrolases superfamily. DHOase family. Class I DHOase subfamily.</text>
</comment>
<dbReference type="InterPro" id="IPR002195">
    <property type="entry name" value="Dihydroorotase_CS"/>
</dbReference>
<dbReference type="PANTHER" id="PTHR43668">
    <property type="entry name" value="ALLANTOINASE"/>
    <property type="match status" value="1"/>
</dbReference>
<evidence type="ECO:0000313" key="5">
    <source>
        <dbReference type="EMBL" id="MBI4210596.1"/>
    </source>
</evidence>
<feature type="binding site" evidence="3">
    <location>
        <position position="233"/>
    </location>
    <ligand>
        <name>Zn(2+)</name>
        <dbReference type="ChEBI" id="CHEBI:29105"/>
        <label>2</label>
    </ligand>
</feature>
<dbReference type="EMBL" id="JACQPB010000038">
    <property type="protein sequence ID" value="MBI4210596.1"/>
    <property type="molecule type" value="Genomic_DNA"/>
</dbReference>
<sequence>MTGLALNNGKAFIDGRLVKANILVEEGRIARISSGAITAEKEIDCSRKIVLPGAIDCHVHFRSPGFEQKESMVSGSLAAIHGGITTVMDMPNTSPKTVTLRDWEDKKALASRDCAVAFDAYMGMTGDNLGEIRMAAEKGLRAVKVYFGSSTGSMLFGDAGKLMELFLLSREKGFVVAVHAEDDAEISRNAEKFRGRKDAAVHAKIRTGEAEAKAISALTGLQEKAGNKLHIAHISSKDGLALVKKARKGRHGSAITCEVTPHHLFLDSRGYKKSGNLMKCNPSIKSPADREALWRGLKAGDIDIVATDHAPHTPEEKARGYWDCPSGIPGVETMMPLLLDSVARGKIPLGRVVEACCEKPAEIFGWKAKGFIREGLDADIIVVDMEKTWKVDNEKLFTRAGYSPFNGRKLKGFVENTIAGGQVFG</sequence>
<dbReference type="InterPro" id="IPR004722">
    <property type="entry name" value="DHOase"/>
</dbReference>
<dbReference type="GO" id="GO:0006145">
    <property type="term" value="P:purine nucleobase catabolic process"/>
    <property type="evidence" value="ECO:0007669"/>
    <property type="project" value="TreeGrafter"/>
</dbReference>
<dbReference type="EC" id="3.5.2.3" evidence="3"/>
<dbReference type="InterPro" id="IPR050138">
    <property type="entry name" value="DHOase/Allantoinase_Hydrolase"/>
</dbReference>
<keyword evidence="1 3" id="KW-0479">Metal-binding</keyword>
<comment type="catalytic activity">
    <reaction evidence="3">
        <text>(S)-dihydroorotate + H2O = N-carbamoyl-L-aspartate + H(+)</text>
        <dbReference type="Rhea" id="RHEA:24296"/>
        <dbReference type="ChEBI" id="CHEBI:15377"/>
        <dbReference type="ChEBI" id="CHEBI:15378"/>
        <dbReference type="ChEBI" id="CHEBI:30864"/>
        <dbReference type="ChEBI" id="CHEBI:32814"/>
        <dbReference type="EC" id="3.5.2.3"/>
    </reaction>
</comment>
<comment type="caution">
    <text evidence="5">The sequence shown here is derived from an EMBL/GenBank/DDBJ whole genome shotgun (WGS) entry which is preliminary data.</text>
</comment>
<feature type="binding site" evidence="3">
    <location>
        <position position="92"/>
    </location>
    <ligand>
        <name>substrate</name>
    </ligand>
</feature>
<dbReference type="PROSITE" id="PS00483">
    <property type="entry name" value="DIHYDROOROTASE_2"/>
    <property type="match status" value="1"/>
</dbReference>
<feature type="binding site" evidence="3">
    <location>
        <position position="60"/>
    </location>
    <ligand>
        <name>Zn(2+)</name>
        <dbReference type="ChEBI" id="CHEBI:29105"/>
        <label>1</label>
    </ligand>
</feature>
<dbReference type="InterPro" id="IPR032466">
    <property type="entry name" value="Metal_Hydrolase"/>
</dbReference>
<feature type="binding site" evidence="3">
    <location>
        <position position="179"/>
    </location>
    <ligand>
        <name>Zn(2+)</name>
        <dbReference type="ChEBI" id="CHEBI:29105"/>
        <label>2</label>
    </ligand>
</feature>
<dbReference type="Gene3D" id="3.20.20.140">
    <property type="entry name" value="Metal-dependent hydrolases"/>
    <property type="match status" value="1"/>
</dbReference>
<dbReference type="NCBIfam" id="TIGR00857">
    <property type="entry name" value="pyrC_multi"/>
    <property type="match status" value="1"/>
</dbReference>
<keyword evidence="3" id="KW-0862">Zinc</keyword>
<dbReference type="SUPFAM" id="SSF51338">
    <property type="entry name" value="Composite domain of metallo-dependent hydrolases"/>
    <property type="match status" value="1"/>
</dbReference>
<evidence type="ECO:0000256" key="2">
    <source>
        <dbReference type="ARBA" id="ARBA00022801"/>
    </source>
</evidence>
<feature type="active site" evidence="3">
    <location>
        <position position="308"/>
    </location>
</feature>
<feature type="binding site" evidence="3">
    <location>
        <begin position="60"/>
        <end position="62"/>
    </location>
    <ligand>
        <name>substrate</name>
    </ligand>
</feature>
<comment type="pathway">
    <text evidence="3">Pyrimidine metabolism; UMP biosynthesis via de novo pathway; (S)-dihydroorotate from bicarbonate: step 3/3.</text>
</comment>
<comment type="caution">
    <text evidence="3">Lacks conserved residue(s) required for the propagation of feature annotation.</text>
</comment>
<protein>
    <recommendedName>
        <fullName evidence="3">Dihydroorotase</fullName>
        <shortName evidence="3">DHOase</shortName>
        <ecNumber evidence="3">3.5.2.3</ecNumber>
    </recommendedName>
</protein>